<keyword evidence="3" id="KW-1185">Reference proteome</keyword>
<sequence>MALEGTLTQALWSCSPDSYLRDFLQSHFRGEGVKLIKKMGDTCSPPQAAGPRGRAALPKAHPQARPGAFGAQRPWRAPLHPMPIRANKMAVNLHMRALSGLGPGNIPWTQAAPSL</sequence>
<feature type="compositionally biased region" description="Low complexity" evidence="1">
    <location>
        <begin position="45"/>
        <end position="58"/>
    </location>
</feature>
<proteinExistence type="predicted"/>
<gene>
    <name evidence="2" type="ORF">QTO34_007784</name>
</gene>
<dbReference type="AlphaFoldDB" id="A0AA40LHS3"/>
<protein>
    <submittedName>
        <fullName evidence="2">Uncharacterized protein</fullName>
    </submittedName>
</protein>
<evidence type="ECO:0000256" key="1">
    <source>
        <dbReference type="SAM" id="MobiDB-lite"/>
    </source>
</evidence>
<evidence type="ECO:0000313" key="2">
    <source>
        <dbReference type="EMBL" id="KAK1332098.1"/>
    </source>
</evidence>
<evidence type="ECO:0000313" key="3">
    <source>
        <dbReference type="Proteomes" id="UP001177744"/>
    </source>
</evidence>
<organism evidence="2 3">
    <name type="scientific">Cnephaeus nilssonii</name>
    <name type="common">Northern bat</name>
    <name type="synonym">Eptesicus nilssonii</name>
    <dbReference type="NCBI Taxonomy" id="3371016"/>
    <lineage>
        <taxon>Eukaryota</taxon>
        <taxon>Metazoa</taxon>
        <taxon>Chordata</taxon>
        <taxon>Craniata</taxon>
        <taxon>Vertebrata</taxon>
        <taxon>Euteleostomi</taxon>
        <taxon>Mammalia</taxon>
        <taxon>Eutheria</taxon>
        <taxon>Laurasiatheria</taxon>
        <taxon>Chiroptera</taxon>
        <taxon>Yangochiroptera</taxon>
        <taxon>Vespertilionidae</taxon>
        <taxon>Cnephaeus</taxon>
    </lineage>
</organism>
<feature type="region of interest" description="Disordered" evidence="1">
    <location>
        <begin position="43"/>
        <end position="76"/>
    </location>
</feature>
<name>A0AA40LHS3_CNENI</name>
<dbReference type="Proteomes" id="UP001177744">
    <property type="component" value="Unassembled WGS sequence"/>
</dbReference>
<comment type="caution">
    <text evidence="2">The sequence shown here is derived from an EMBL/GenBank/DDBJ whole genome shotgun (WGS) entry which is preliminary data.</text>
</comment>
<reference evidence="2" key="1">
    <citation type="submission" date="2023-06" db="EMBL/GenBank/DDBJ databases">
        <title>Reference genome for the Northern bat (Eptesicus nilssonii), a most northern bat species.</title>
        <authorList>
            <person name="Laine V.N."/>
            <person name="Pulliainen A.T."/>
            <person name="Lilley T.M."/>
        </authorList>
    </citation>
    <scope>NUCLEOTIDE SEQUENCE</scope>
    <source>
        <strain evidence="2">BLF_Eptnil</strain>
        <tissue evidence="2">Kidney</tissue>
    </source>
</reference>
<dbReference type="EMBL" id="JAULJE010000019">
    <property type="protein sequence ID" value="KAK1332098.1"/>
    <property type="molecule type" value="Genomic_DNA"/>
</dbReference>
<accession>A0AA40LHS3</accession>